<reference evidence="3" key="1">
    <citation type="submission" date="2018-09" db="EMBL/GenBank/DDBJ databases">
        <authorList>
            <person name="Zhu H."/>
        </authorList>
    </citation>
    <scope>NUCLEOTIDE SEQUENCE [LARGE SCALE GENOMIC DNA]</scope>
    <source>
        <strain evidence="3">K1R23-30</strain>
    </source>
</reference>
<evidence type="ECO:0000256" key="1">
    <source>
        <dbReference type="SAM" id="Phobius"/>
    </source>
</evidence>
<keyword evidence="3" id="KW-1185">Reference proteome</keyword>
<keyword evidence="1" id="KW-0812">Transmembrane</keyword>
<evidence type="ECO:0000313" key="2">
    <source>
        <dbReference type="EMBL" id="RJF99313.1"/>
    </source>
</evidence>
<feature type="transmembrane region" description="Helical" evidence="1">
    <location>
        <begin position="7"/>
        <end position="28"/>
    </location>
</feature>
<keyword evidence="1" id="KW-0472">Membrane</keyword>
<organism evidence="2 3">
    <name type="scientific">Noviherbaspirillum saxi</name>
    <dbReference type="NCBI Taxonomy" id="2320863"/>
    <lineage>
        <taxon>Bacteria</taxon>
        <taxon>Pseudomonadati</taxon>
        <taxon>Pseudomonadota</taxon>
        <taxon>Betaproteobacteria</taxon>
        <taxon>Burkholderiales</taxon>
        <taxon>Oxalobacteraceae</taxon>
        <taxon>Noviherbaspirillum</taxon>
    </lineage>
</organism>
<proteinExistence type="predicted"/>
<dbReference type="AlphaFoldDB" id="A0A3A3FU48"/>
<dbReference type="Proteomes" id="UP000265955">
    <property type="component" value="Unassembled WGS sequence"/>
</dbReference>
<sequence length="107" mass="12169">MNRKARFGFLARVLICVTVISALIIYFAQKTIPDVSLVTVFAWLTAAVLLALTAIALGFHVTMRWHTWCLNRGATDPQWMWFGGEPPGLQRLRRDAKAKRDEDHSSR</sequence>
<accession>A0A3A3FU48</accession>
<name>A0A3A3FU48_9BURK</name>
<gene>
    <name evidence="2" type="ORF">D3871_12880</name>
</gene>
<feature type="transmembrane region" description="Helical" evidence="1">
    <location>
        <begin position="40"/>
        <end position="62"/>
    </location>
</feature>
<evidence type="ECO:0000313" key="3">
    <source>
        <dbReference type="Proteomes" id="UP000265955"/>
    </source>
</evidence>
<keyword evidence="1" id="KW-1133">Transmembrane helix</keyword>
<dbReference type="EMBL" id="QYUO01000001">
    <property type="protein sequence ID" value="RJF99313.1"/>
    <property type="molecule type" value="Genomic_DNA"/>
</dbReference>
<comment type="caution">
    <text evidence="2">The sequence shown here is derived from an EMBL/GenBank/DDBJ whole genome shotgun (WGS) entry which is preliminary data.</text>
</comment>
<protein>
    <submittedName>
        <fullName evidence="2">Uncharacterized protein</fullName>
    </submittedName>
</protein>